<reference evidence="1 2" key="1">
    <citation type="journal article" date="2015" name="Genome Biol. Evol.">
        <title>Comparative Genomics of a Bacterivorous Green Alga Reveals Evolutionary Causalities and Consequences of Phago-Mixotrophic Mode of Nutrition.</title>
        <authorList>
            <person name="Burns J.A."/>
            <person name="Paasch A."/>
            <person name="Narechania A."/>
            <person name="Kim E."/>
        </authorList>
    </citation>
    <scope>NUCLEOTIDE SEQUENCE [LARGE SCALE GENOMIC DNA]</scope>
    <source>
        <strain evidence="1 2">PLY_AMNH</strain>
    </source>
</reference>
<organism evidence="1 2">
    <name type="scientific">Cymbomonas tetramitiformis</name>
    <dbReference type="NCBI Taxonomy" id="36881"/>
    <lineage>
        <taxon>Eukaryota</taxon>
        <taxon>Viridiplantae</taxon>
        <taxon>Chlorophyta</taxon>
        <taxon>Pyramimonadophyceae</taxon>
        <taxon>Pyramimonadales</taxon>
        <taxon>Pyramimonadaceae</taxon>
        <taxon>Cymbomonas</taxon>
    </lineage>
</organism>
<accession>A0AAE0C2V2</accession>
<evidence type="ECO:0000313" key="2">
    <source>
        <dbReference type="Proteomes" id="UP001190700"/>
    </source>
</evidence>
<name>A0AAE0C2V2_9CHLO</name>
<dbReference type="AlphaFoldDB" id="A0AAE0C2V2"/>
<protein>
    <submittedName>
        <fullName evidence="1">Uncharacterized protein</fullName>
    </submittedName>
</protein>
<dbReference type="EMBL" id="LGRX02028936">
    <property type="protein sequence ID" value="KAK3247471.1"/>
    <property type="molecule type" value="Genomic_DNA"/>
</dbReference>
<evidence type="ECO:0000313" key="1">
    <source>
        <dbReference type="EMBL" id="KAK3247471.1"/>
    </source>
</evidence>
<dbReference type="Proteomes" id="UP001190700">
    <property type="component" value="Unassembled WGS sequence"/>
</dbReference>
<proteinExistence type="predicted"/>
<sequence length="164" mass="17746">MINQHILSSMLPCIRFEAMQEIESKTILPHPKPALSDRTVGDLAMAKRAADEEFLKLIGQVASTDGDDLPALIARVQYGNEPEREQAASMLIEMILASEEKHAQVINAGIIPAIASRVSKMVQTISPACTLDVAEIEGEPKAMLRLVQLVGLADGDSSDFSMSM</sequence>
<gene>
    <name evidence="1" type="ORF">CYMTET_43036</name>
</gene>
<keyword evidence="2" id="KW-1185">Reference proteome</keyword>
<comment type="caution">
    <text evidence="1">The sequence shown here is derived from an EMBL/GenBank/DDBJ whole genome shotgun (WGS) entry which is preliminary data.</text>
</comment>